<reference evidence="1" key="2">
    <citation type="submission" date="2023-05" db="EMBL/GenBank/DDBJ databases">
        <authorList>
            <person name="Schelkunov M.I."/>
        </authorList>
    </citation>
    <scope>NUCLEOTIDE SEQUENCE</scope>
    <source>
        <strain evidence="1">Hsosn_3</strain>
        <tissue evidence="1">Leaf</tissue>
    </source>
</reference>
<reference evidence="1" key="1">
    <citation type="submission" date="2023-02" db="EMBL/GenBank/DDBJ databases">
        <title>Genome of toxic invasive species Heracleum sosnowskyi carries increased number of genes despite the absence of recent whole-genome duplications.</title>
        <authorList>
            <person name="Schelkunov M."/>
            <person name="Shtratnikova V."/>
            <person name="Makarenko M."/>
            <person name="Klepikova A."/>
            <person name="Omelchenko D."/>
            <person name="Novikova G."/>
            <person name="Obukhova E."/>
            <person name="Bogdanov V."/>
            <person name="Penin A."/>
            <person name="Logacheva M."/>
        </authorList>
    </citation>
    <scope>NUCLEOTIDE SEQUENCE</scope>
    <source>
        <strain evidence="1">Hsosn_3</strain>
        <tissue evidence="1">Leaf</tissue>
    </source>
</reference>
<dbReference type="EMBL" id="JAUIZM010000008">
    <property type="protein sequence ID" value="KAK1371534.1"/>
    <property type="molecule type" value="Genomic_DNA"/>
</dbReference>
<accession>A0AAD8HRV8</accession>
<keyword evidence="2" id="KW-1185">Reference proteome</keyword>
<gene>
    <name evidence="1" type="ORF">POM88_037626</name>
</gene>
<dbReference type="Proteomes" id="UP001237642">
    <property type="component" value="Unassembled WGS sequence"/>
</dbReference>
<organism evidence="1 2">
    <name type="scientific">Heracleum sosnowskyi</name>
    <dbReference type="NCBI Taxonomy" id="360622"/>
    <lineage>
        <taxon>Eukaryota</taxon>
        <taxon>Viridiplantae</taxon>
        <taxon>Streptophyta</taxon>
        <taxon>Embryophyta</taxon>
        <taxon>Tracheophyta</taxon>
        <taxon>Spermatophyta</taxon>
        <taxon>Magnoliopsida</taxon>
        <taxon>eudicotyledons</taxon>
        <taxon>Gunneridae</taxon>
        <taxon>Pentapetalae</taxon>
        <taxon>asterids</taxon>
        <taxon>campanulids</taxon>
        <taxon>Apiales</taxon>
        <taxon>Apiaceae</taxon>
        <taxon>Apioideae</taxon>
        <taxon>apioid superclade</taxon>
        <taxon>Tordylieae</taxon>
        <taxon>Tordyliinae</taxon>
        <taxon>Heracleum</taxon>
    </lineage>
</organism>
<proteinExistence type="predicted"/>
<dbReference type="AlphaFoldDB" id="A0AAD8HRV8"/>
<sequence length="127" mass="14719">MGRREYFVECDVDDWNDADDLDGDFRTSHLDIWVLKDDMVDENSWEKKMSVKLGENVWAEVLGTRNNGEPILAKSNNLIAYDLDTHEPYDFVESCDRLTPCYHHEEGSRAPLVIRPFVETLALLDIN</sequence>
<evidence type="ECO:0000313" key="2">
    <source>
        <dbReference type="Proteomes" id="UP001237642"/>
    </source>
</evidence>
<name>A0AAD8HRV8_9APIA</name>
<evidence type="ECO:0000313" key="1">
    <source>
        <dbReference type="EMBL" id="KAK1371534.1"/>
    </source>
</evidence>
<comment type="caution">
    <text evidence="1">The sequence shown here is derived from an EMBL/GenBank/DDBJ whole genome shotgun (WGS) entry which is preliminary data.</text>
</comment>
<protein>
    <submittedName>
        <fullName evidence="1">Uncharacterized protein</fullName>
    </submittedName>
</protein>